<feature type="compositionally biased region" description="Basic and acidic residues" evidence="15">
    <location>
        <begin position="791"/>
        <end position="803"/>
    </location>
</feature>
<feature type="transmembrane region" description="Helical" evidence="16">
    <location>
        <begin position="54"/>
        <end position="76"/>
    </location>
</feature>
<evidence type="ECO:0000256" key="15">
    <source>
        <dbReference type="SAM" id="MobiDB-lite"/>
    </source>
</evidence>
<evidence type="ECO:0000256" key="14">
    <source>
        <dbReference type="ARBA" id="ARBA00026104"/>
    </source>
</evidence>
<keyword evidence="7" id="KW-0378">Hydrolase</keyword>
<dbReference type="InterPro" id="IPR002921">
    <property type="entry name" value="Fungal_lipase-type"/>
</dbReference>
<dbReference type="AlphaFoldDB" id="A0A6P6YH25"/>
<keyword evidence="5 16" id="KW-0812">Transmembrane</keyword>
<dbReference type="Pfam" id="PF01764">
    <property type="entry name" value="Lipase_3"/>
    <property type="match status" value="1"/>
</dbReference>
<evidence type="ECO:0000256" key="12">
    <source>
        <dbReference type="ARBA" id="ARBA00023136"/>
    </source>
</evidence>
<gene>
    <name evidence="19" type="primary">LOC113797880</name>
</gene>
<evidence type="ECO:0000256" key="6">
    <source>
        <dbReference type="ARBA" id="ARBA00022723"/>
    </source>
</evidence>
<dbReference type="CDD" id="cd00519">
    <property type="entry name" value="Lipase_3"/>
    <property type="match status" value="1"/>
</dbReference>
<accession>A0A6P6YH25</accession>
<keyword evidence="12 16" id="KW-0472">Membrane</keyword>
<dbReference type="GO" id="GO:0005737">
    <property type="term" value="C:cytoplasm"/>
    <property type="evidence" value="ECO:0007669"/>
    <property type="project" value="TreeGrafter"/>
</dbReference>
<dbReference type="RefSeq" id="XP_027204134.1">
    <property type="nucleotide sequence ID" value="XM_027348333.1"/>
</dbReference>
<evidence type="ECO:0000256" key="10">
    <source>
        <dbReference type="ARBA" id="ARBA00022989"/>
    </source>
</evidence>
<dbReference type="GO" id="GO:0019369">
    <property type="term" value="P:arachidonate metabolic process"/>
    <property type="evidence" value="ECO:0007669"/>
    <property type="project" value="TreeGrafter"/>
</dbReference>
<evidence type="ECO:0000256" key="1">
    <source>
        <dbReference type="ARBA" id="ARBA00001913"/>
    </source>
</evidence>
<comment type="subcellular location">
    <subcellularLocation>
        <location evidence="2">Cell membrane</location>
        <topology evidence="2">Multi-pass membrane protein</topology>
    </subcellularLocation>
</comment>
<feature type="compositionally biased region" description="Low complexity" evidence="15">
    <location>
        <begin position="931"/>
        <end position="940"/>
    </location>
</feature>
<dbReference type="EC" id="3.1.1.116" evidence="14"/>
<evidence type="ECO:0000256" key="13">
    <source>
        <dbReference type="ARBA" id="ARBA00024531"/>
    </source>
</evidence>
<dbReference type="GO" id="GO:0046872">
    <property type="term" value="F:metal ion binding"/>
    <property type="evidence" value="ECO:0007669"/>
    <property type="project" value="UniProtKB-KW"/>
</dbReference>
<feature type="transmembrane region" description="Helical" evidence="16">
    <location>
        <begin position="140"/>
        <end position="164"/>
    </location>
</feature>
<feature type="compositionally biased region" description="Polar residues" evidence="15">
    <location>
        <begin position="941"/>
        <end position="957"/>
    </location>
</feature>
<evidence type="ECO:0000256" key="5">
    <source>
        <dbReference type="ARBA" id="ARBA00022692"/>
    </source>
</evidence>
<feature type="transmembrane region" description="Helical" evidence="16">
    <location>
        <begin position="18"/>
        <end position="39"/>
    </location>
</feature>
<keyword evidence="6" id="KW-0479">Metal-binding</keyword>
<evidence type="ECO:0000259" key="17">
    <source>
        <dbReference type="Pfam" id="PF01764"/>
    </source>
</evidence>
<evidence type="ECO:0000256" key="9">
    <source>
        <dbReference type="ARBA" id="ARBA00022963"/>
    </source>
</evidence>
<protein>
    <recommendedName>
        <fullName evidence="14">sn-1-specific diacylglycerol lipase</fullName>
        <ecNumber evidence="14">3.1.1.116</ecNumber>
    </recommendedName>
</protein>
<evidence type="ECO:0000256" key="16">
    <source>
        <dbReference type="SAM" id="Phobius"/>
    </source>
</evidence>
<dbReference type="InterPro" id="IPR029058">
    <property type="entry name" value="AB_hydrolase_fold"/>
</dbReference>
<dbReference type="GO" id="GO:0046340">
    <property type="term" value="P:diacylglycerol catabolic process"/>
    <property type="evidence" value="ECO:0007669"/>
    <property type="project" value="TreeGrafter"/>
</dbReference>
<evidence type="ECO:0000256" key="4">
    <source>
        <dbReference type="ARBA" id="ARBA00022553"/>
    </source>
</evidence>
<dbReference type="OrthoDB" id="438440at2759"/>
<dbReference type="GO" id="GO:0045211">
    <property type="term" value="C:postsynaptic membrane"/>
    <property type="evidence" value="ECO:0007669"/>
    <property type="project" value="TreeGrafter"/>
</dbReference>
<dbReference type="CTD" id="32343"/>
<evidence type="ECO:0000256" key="3">
    <source>
        <dbReference type="ARBA" id="ARBA00022475"/>
    </source>
</evidence>
<evidence type="ECO:0000256" key="2">
    <source>
        <dbReference type="ARBA" id="ARBA00004651"/>
    </source>
</evidence>
<keyword evidence="10 16" id="KW-1133">Transmembrane helix</keyword>
<keyword evidence="3" id="KW-1003">Cell membrane</keyword>
<comment type="cofactor">
    <cofactor evidence="1">
        <name>Ca(2+)</name>
        <dbReference type="ChEBI" id="CHEBI:29108"/>
    </cofactor>
</comment>
<evidence type="ECO:0000256" key="7">
    <source>
        <dbReference type="ARBA" id="ARBA00022801"/>
    </source>
</evidence>
<organism evidence="18 19">
    <name type="scientific">Dermatophagoides pteronyssinus</name>
    <name type="common">European house dust mite</name>
    <dbReference type="NCBI Taxonomy" id="6956"/>
    <lineage>
        <taxon>Eukaryota</taxon>
        <taxon>Metazoa</taxon>
        <taxon>Ecdysozoa</taxon>
        <taxon>Arthropoda</taxon>
        <taxon>Chelicerata</taxon>
        <taxon>Arachnida</taxon>
        <taxon>Acari</taxon>
        <taxon>Acariformes</taxon>
        <taxon>Sarcoptiformes</taxon>
        <taxon>Astigmata</taxon>
        <taxon>Psoroptidia</taxon>
        <taxon>Analgoidea</taxon>
        <taxon>Pyroglyphidae</taxon>
        <taxon>Dermatophagoidinae</taxon>
        <taxon>Dermatophagoides</taxon>
    </lineage>
</organism>
<keyword evidence="9" id="KW-0442">Lipid degradation</keyword>
<keyword evidence="18" id="KW-1185">Reference proteome</keyword>
<feature type="region of interest" description="Disordered" evidence="15">
    <location>
        <begin position="891"/>
        <end position="957"/>
    </location>
</feature>
<dbReference type="Gene3D" id="3.40.50.1820">
    <property type="entry name" value="alpha/beta hydrolase"/>
    <property type="match status" value="1"/>
</dbReference>
<dbReference type="KEGG" id="dpte:113797880"/>
<proteinExistence type="predicted"/>
<name>A0A6P6YH25_DERPT</name>
<dbReference type="GO" id="GO:0004465">
    <property type="term" value="F:lipoprotein lipase activity"/>
    <property type="evidence" value="ECO:0007669"/>
    <property type="project" value="TreeGrafter"/>
</dbReference>
<dbReference type="Proteomes" id="UP000515146">
    <property type="component" value="Unplaced"/>
</dbReference>
<dbReference type="FunCoup" id="A0A6P6YH25">
    <property type="interactions" value="361"/>
</dbReference>
<dbReference type="InterPro" id="IPR052214">
    <property type="entry name" value="DAG_Lipase-Related"/>
</dbReference>
<dbReference type="InParanoid" id="A0A6P6YH25"/>
<feature type="region of interest" description="Disordered" evidence="15">
    <location>
        <begin position="769"/>
        <end position="815"/>
    </location>
</feature>
<dbReference type="OMA" id="YCMVAPE"/>
<dbReference type="PANTHER" id="PTHR45792">
    <property type="entry name" value="DIACYLGLYCEROL LIPASE HOMOLOG-RELATED"/>
    <property type="match status" value="1"/>
</dbReference>
<evidence type="ECO:0000256" key="11">
    <source>
        <dbReference type="ARBA" id="ARBA00023098"/>
    </source>
</evidence>
<dbReference type="GO" id="GO:0032590">
    <property type="term" value="C:dendrite membrane"/>
    <property type="evidence" value="ECO:0007669"/>
    <property type="project" value="TreeGrafter"/>
</dbReference>
<keyword evidence="11" id="KW-0443">Lipid metabolism</keyword>
<evidence type="ECO:0000313" key="18">
    <source>
        <dbReference type="Proteomes" id="UP000515146"/>
    </source>
</evidence>
<feature type="transmembrane region" description="Helical" evidence="16">
    <location>
        <begin position="97"/>
        <end position="120"/>
    </location>
</feature>
<evidence type="ECO:0000313" key="19">
    <source>
        <dbReference type="RefSeq" id="XP_027204134.1"/>
    </source>
</evidence>
<feature type="domain" description="Fungal lipase-type" evidence="17">
    <location>
        <begin position="434"/>
        <end position="575"/>
    </location>
</feature>
<dbReference type="SUPFAM" id="SSF53474">
    <property type="entry name" value="alpha/beta-Hydrolases"/>
    <property type="match status" value="1"/>
</dbReference>
<dbReference type="PANTHER" id="PTHR45792:SF8">
    <property type="entry name" value="DIACYLGLYCEROL LIPASE-ALPHA"/>
    <property type="match status" value="1"/>
</dbReference>
<keyword evidence="8" id="KW-0106">Calcium</keyword>
<reference evidence="19" key="1">
    <citation type="submission" date="2025-08" db="UniProtKB">
        <authorList>
            <consortium name="RefSeq"/>
        </authorList>
    </citation>
    <scope>IDENTIFICATION</scope>
    <source>
        <strain evidence="19">Airmid</strain>
    </source>
</reference>
<sequence>MPGLVIASRRWNIGSDDIIVPASIYLITHLLWILIYIFICAKNGTPFLDDNCPLIITLPVFGQFISLFGFIILEIFMIKVSLRGSILNTKARSSLNILIYIWFALFSIEILWEIYGLFILFHNQIDNKNNLCASTIDIVIGLKIFLLLIWITLILFVWCAFDYAGKSWVKMKRFQESLNNPNSKYKYRRSNSFHRNWRHREALRKYQQSWLNRCRWFCCVKDRRDNSFTEIAKLLSEFFRDLDVVPSDVVAGLSLIRVQQKSHRQERMRNNNEEPKIFQFLSGAAITAETKFLDLTHVLVIREVYNLIHYLHYSLAIYGWPMYMVSNPLSQWFRLLKHIKCCGNHSSRWAKCSRCCIGGHLDTDTMIDSDDQQFVNIHRESDNILGDNCCLCNRAAIRQTCIDHDYKIIYITYYVAIEKPPFFVAVDYDKMSIVISIRGTLSLYDVLTDLNAEYDLLPLTPSRENWYGHKGMVAAAAYIRSRLIEKHIIEIANEELKIRNLATNSHHQYPIIIVGHSLGAGTAAILAVLLKEIYTNVICFAFAPPGGLFSHDLAEYSKDFVISIVLGKDIIPRLGLHQMERLRFDLIKAIKNCDMSKWPIIYKSFRIGNNDINHDDYVKKFKIKSENNILSQTSISNCDIVECKHNNGNTLNISPTNSQQQQQQPHQHHLYPKEPIENISTHPNDENIQLTVHTPLYPPGSIIHLVKAHPNKSDFLFESKWRRIIGQKQFIIQALWAGYEDFDEILISPSMIRDHMPDRILEALESLLINTGPPKPKRKSDSNDGGGGGNSKEDNDKNKRNSIDDSSDDDSKYFSSITDTNDHIYQQPHHYHHSKKIMLETSFASAIPATSMTTSEHLAAIRKNRRKKFSNEEVYDEERLRRLRSLISKRKAPLATPETVSLSDDRDQNQKPPLVIVSTISNNEFDTKNHTTTSSSSSESNQYEQIEATNESKTSQSEIIQIEINTDDDNKPNVNIL</sequence>
<keyword evidence="4" id="KW-0597">Phosphoprotein</keyword>
<evidence type="ECO:0000256" key="8">
    <source>
        <dbReference type="ARBA" id="ARBA00022837"/>
    </source>
</evidence>
<comment type="catalytic activity">
    <reaction evidence="13">
        <text>a 1,2-diacyl-sn-glycerol + H2O = a 2-acylglycerol + a fatty acid + H(+)</text>
        <dbReference type="Rhea" id="RHEA:33275"/>
        <dbReference type="ChEBI" id="CHEBI:15377"/>
        <dbReference type="ChEBI" id="CHEBI:15378"/>
        <dbReference type="ChEBI" id="CHEBI:17389"/>
        <dbReference type="ChEBI" id="CHEBI:17815"/>
        <dbReference type="ChEBI" id="CHEBI:28868"/>
        <dbReference type="EC" id="3.1.1.116"/>
    </reaction>
    <physiologicalReaction direction="left-to-right" evidence="13">
        <dbReference type="Rhea" id="RHEA:33276"/>
    </physiologicalReaction>
</comment>